<name>A0A652YMU5_NOCGL</name>
<dbReference type="AlphaFoldDB" id="A0A652YMU5"/>
<sequence length="194" mass="21764">MALIGREAAALLNDAGIELGPGLTESEFDSVHERFGFHFNPDHRSLLATALPLGDRWPDWRNGDDLELETWLDSVAEGFIWDALHQSPPFWPPSWGTLPSSTEDIATTVRRELRGWPRLIPIYAHRFTPAAPSPSESPVFSVWQTDIIYYGANLLEYLTNELLSGQGRKALSPRTISVPYWSRFVESANSAESI</sequence>
<evidence type="ECO:0000313" key="1">
    <source>
        <dbReference type="EMBL" id="TYQ03190.1"/>
    </source>
</evidence>
<accession>A0A652YMU5</accession>
<protein>
    <submittedName>
        <fullName evidence="1">Uncharacterized protein</fullName>
    </submittedName>
</protein>
<comment type="caution">
    <text evidence="1">The sequence shown here is derived from an EMBL/GenBank/DDBJ whole genome shotgun (WGS) entry which is preliminary data.</text>
</comment>
<reference evidence="1" key="1">
    <citation type="submission" date="2019-07" db="EMBL/GenBank/DDBJ databases">
        <title>Genomic Encyclopedia of Type Strains, Phase IV (KMG-IV): sequencing the most valuable type-strain genomes for metagenomic binning, comparative biology and taxonomic classification.</title>
        <authorList>
            <person name="Goeker M."/>
        </authorList>
    </citation>
    <scope>NUCLEOTIDE SEQUENCE</scope>
    <source>
        <strain evidence="1">DSM 44596</strain>
    </source>
</reference>
<gene>
    <name evidence="1" type="ORF">FNL38_105340</name>
</gene>
<proteinExistence type="predicted"/>
<dbReference type="EMBL" id="VNIQ01000005">
    <property type="protein sequence ID" value="TYQ03190.1"/>
    <property type="molecule type" value="Genomic_DNA"/>
</dbReference>
<dbReference type="PANTHER" id="PTHR32011:SF2">
    <property type="entry name" value="OS08G0472400 PROTEIN"/>
    <property type="match status" value="1"/>
</dbReference>
<organism evidence="1">
    <name type="scientific">Nocardia globerula</name>
    <dbReference type="NCBI Taxonomy" id="1818"/>
    <lineage>
        <taxon>Bacteria</taxon>
        <taxon>Bacillati</taxon>
        <taxon>Actinomycetota</taxon>
        <taxon>Actinomycetes</taxon>
        <taxon>Mycobacteriales</taxon>
        <taxon>Nocardiaceae</taxon>
        <taxon>Nocardia</taxon>
    </lineage>
</organism>
<dbReference type="PANTHER" id="PTHR32011">
    <property type="entry name" value="OS08G0472400 PROTEIN"/>
    <property type="match status" value="1"/>
</dbReference>